<feature type="region of interest" description="Disordered" evidence="1">
    <location>
        <begin position="113"/>
        <end position="137"/>
    </location>
</feature>
<sequence length="331" mass="39363">MKEQGKKYHNEERPVIKSEYFKRRKKQLAAERAKAIRKKPPTKAQARNRMITYLKHMGKYTHQQLKHKTLEELQKLYQKEQKWINDFKPMNFEEDGSNTKKAGKRIKRIAYSTSKQKSPKKSKVTKEQESVESNEEAIADYEQENEELRMWLVVVLDEDETVDPEILSVKYPTVDWESQNLGSVDMEDIHVYKIIRADGNTSCHKTFSSMLRKFDRQDLMDLHRLVMKRFEDNTLEGYNLLLWGDLKVMFEPNAEDEIWSNQQDWTLISWKLYENCGVHSLLMDGTLTCFNMLVEKRYPLIKEMLNWKLEAEAESTMAFELLKFIKSQVEE</sequence>
<comment type="caution">
    <text evidence="2">The sequence shown here is derived from an EMBL/GenBank/DDBJ whole genome shotgun (WGS) entry which is preliminary data.</text>
</comment>
<accession>A0ABQ5A919</accession>
<evidence type="ECO:0000313" key="3">
    <source>
        <dbReference type="Proteomes" id="UP001151760"/>
    </source>
</evidence>
<reference evidence="2" key="1">
    <citation type="journal article" date="2022" name="Int. J. Mol. Sci.">
        <title>Draft Genome of Tanacetum Coccineum: Genomic Comparison of Closely Related Tanacetum-Family Plants.</title>
        <authorList>
            <person name="Yamashiro T."/>
            <person name="Shiraishi A."/>
            <person name="Nakayama K."/>
            <person name="Satake H."/>
        </authorList>
    </citation>
    <scope>NUCLEOTIDE SEQUENCE</scope>
</reference>
<protein>
    <submittedName>
        <fullName evidence="2">Uncharacterized protein</fullName>
    </submittedName>
</protein>
<dbReference type="EMBL" id="BQNB010012095">
    <property type="protein sequence ID" value="GJS99120.1"/>
    <property type="molecule type" value="Genomic_DNA"/>
</dbReference>
<keyword evidence="3" id="KW-1185">Reference proteome</keyword>
<evidence type="ECO:0000313" key="2">
    <source>
        <dbReference type="EMBL" id="GJS99120.1"/>
    </source>
</evidence>
<gene>
    <name evidence="2" type="ORF">Tco_0820290</name>
</gene>
<reference evidence="2" key="2">
    <citation type="submission" date="2022-01" db="EMBL/GenBank/DDBJ databases">
        <authorList>
            <person name="Yamashiro T."/>
            <person name="Shiraishi A."/>
            <person name="Satake H."/>
            <person name="Nakayama K."/>
        </authorList>
    </citation>
    <scope>NUCLEOTIDE SEQUENCE</scope>
</reference>
<proteinExistence type="predicted"/>
<organism evidence="2 3">
    <name type="scientific">Tanacetum coccineum</name>
    <dbReference type="NCBI Taxonomy" id="301880"/>
    <lineage>
        <taxon>Eukaryota</taxon>
        <taxon>Viridiplantae</taxon>
        <taxon>Streptophyta</taxon>
        <taxon>Embryophyta</taxon>
        <taxon>Tracheophyta</taxon>
        <taxon>Spermatophyta</taxon>
        <taxon>Magnoliopsida</taxon>
        <taxon>eudicotyledons</taxon>
        <taxon>Gunneridae</taxon>
        <taxon>Pentapetalae</taxon>
        <taxon>asterids</taxon>
        <taxon>campanulids</taxon>
        <taxon>Asterales</taxon>
        <taxon>Asteraceae</taxon>
        <taxon>Asteroideae</taxon>
        <taxon>Anthemideae</taxon>
        <taxon>Anthemidinae</taxon>
        <taxon>Tanacetum</taxon>
    </lineage>
</organism>
<name>A0ABQ5A919_9ASTR</name>
<dbReference type="Proteomes" id="UP001151760">
    <property type="component" value="Unassembled WGS sequence"/>
</dbReference>
<evidence type="ECO:0000256" key="1">
    <source>
        <dbReference type="SAM" id="MobiDB-lite"/>
    </source>
</evidence>